<reference evidence="2 3" key="1">
    <citation type="submission" date="2021-12" db="EMBL/GenBank/DDBJ databases">
        <title>Discovery of the Pendulisporaceae a myxobacterial family with distinct sporulation behavior and unique specialized metabolism.</title>
        <authorList>
            <person name="Garcia R."/>
            <person name="Popoff A."/>
            <person name="Bader C.D."/>
            <person name="Loehr J."/>
            <person name="Walesch S."/>
            <person name="Walt C."/>
            <person name="Boldt J."/>
            <person name="Bunk B."/>
            <person name="Haeckl F.J.F.P.J."/>
            <person name="Gunesch A.P."/>
            <person name="Birkelbach J."/>
            <person name="Nuebel U."/>
            <person name="Pietschmann T."/>
            <person name="Bach T."/>
            <person name="Mueller R."/>
        </authorList>
    </citation>
    <scope>NUCLEOTIDE SEQUENCE [LARGE SCALE GENOMIC DNA]</scope>
    <source>
        <strain evidence="2 3">MSr12523</strain>
    </source>
</reference>
<feature type="transmembrane region" description="Helical" evidence="1">
    <location>
        <begin position="357"/>
        <end position="373"/>
    </location>
</feature>
<dbReference type="InterPro" id="IPR018580">
    <property type="entry name" value="Uncharacterised_YfhO"/>
</dbReference>
<evidence type="ECO:0000313" key="2">
    <source>
        <dbReference type="EMBL" id="WXA95955.1"/>
    </source>
</evidence>
<feature type="transmembrane region" description="Helical" evidence="1">
    <location>
        <begin position="318"/>
        <end position="342"/>
    </location>
</feature>
<keyword evidence="1" id="KW-0472">Membrane</keyword>
<name>A0ABZ2KBB3_9BACT</name>
<keyword evidence="1" id="KW-1133">Transmembrane helix</keyword>
<protein>
    <recommendedName>
        <fullName evidence="4">Mannosyltransferase</fullName>
    </recommendedName>
</protein>
<organism evidence="2 3">
    <name type="scientific">Pendulispora brunnea</name>
    <dbReference type="NCBI Taxonomy" id="2905690"/>
    <lineage>
        <taxon>Bacteria</taxon>
        <taxon>Pseudomonadati</taxon>
        <taxon>Myxococcota</taxon>
        <taxon>Myxococcia</taxon>
        <taxon>Myxococcales</taxon>
        <taxon>Sorangiineae</taxon>
        <taxon>Pendulisporaceae</taxon>
        <taxon>Pendulispora</taxon>
    </lineage>
</organism>
<feature type="transmembrane region" description="Helical" evidence="1">
    <location>
        <begin position="234"/>
        <end position="254"/>
    </location>
</feature>
<keyword evidence="1" id="KW-0812">Transmembrane</keyword>
<proteinExistence type="predicted"/>
<evidence type="ECO:0000313" key="3">
    <source>
        <dbReference type="Proteomes" id="UP001379533"/>
    </source>
</evidence>
<feature type="transmembrane region" description="Helical" evidence="1">
    <location>
        <begin position="385"/>
        <end position="405"/>
    </location>
</feature>
<feature type="transmembrane region" description="Helical" evidence="1">
    <location>
        <begin position="577"/>
        <end position="595"/>
    </location>
</feature>
<gene>
    <name evidence="2" type="ORF">LZC95_03770</name>
</gene>
<evidence type="ECO:0008006" key="4">
    <source>
        <dbReference type="Google" id="ProtNLM"/>
    </source>
</evidence>
<feature type="transmembrane region" description="Helical" evidence="1">
    <location>
        <begin position="27"/>
        <end position="45"/>
    </location>
</feature>
<evidence type="ECO:0000256" key="1">
    <source>
        <dbReference type="SAM" id="Phobius"/>
    </source>
</evidence>
<feature type="transmembrane region" description="Helical" evidence="1">
    <location>
        <begin position="136"/>
        <end position="156"/>
    </location>
</feature>
<feature type="transmembrane region" description="Helical" evidence="1">
    <location>
        <begin position="100"/>
        <end position="124"/>
    </location>
</feature>
<dbReference type="PANTHER" id="PTHR38454">
    <property type="entry name" value="INTEGRAL MEMBRANE PROTEIN-RELATED"/>
    <property type="match status" value="1"/>
</dbReference>
<sequence length="758" mass="82148">MPTAPDSLIPRLDAALRWAGQKAARTPFRLFFFACIALACTWPLLRTAGSFNAFRDWLPYEETARRTVLKYGQLPLWDPYYCGGLDLLGTPQSRYVSPTFLLSLLVGTLRAEALVPFAMILLGLEGTYRYARSRGASHFGATLAAPIYAASGLFAFSPALTWTNFFGFELVPWAVLGVRRAMRGSMGGVAITAFAFAWMMGFGGTYSVPFAALFCAFEIIDGLIALRRVRALKLVALAVVLSLALSAVRLWPLLQTMSMAPRIVGGAQGLATKDLLPALFGQIHPDNGDFDIRGNYLVGGMCLAAVFAGLLRRRSASLVVAGAAAIWLAQGFSVPVSLFALLKRLPLYSALRYPERFLVLLALATAVVAALGVTQLQVLARRRRWVVGLVGVTAGLLLVNLQPLVMNHHVAANGRVLAPPPVRMEQPFRQARGTRWGVAYYGPMGLGCLSCYDAYPVPQSPLLRGDLDAEEYLEEPNAGKVTRTRWTPGAIWLHTEMRKPGRVLVNQNWHPGWRTNVGTVQSAQGLLAIDVPAGNSDIVLRFLPRSAIGGAAISLTALGILIWLLRRRRDLSTREYAAALVLPVVPFALTLSLVHEPSAPSVPLKTATGESILAAAPPPDARRIDAQFAGGITLEAFKMTPATPAAESVVTMEFDWKVSPDVESKMGFFVHVVPSSGNDLRADHVMISDALEIEKAPPGKTLRDIVQLTVPYDGGGKTWRVYAGLWRVRGDGKRIPIIRTGTATASDNRLDLGSFTVP</sequence>
<dbReference type="Proteomes" id="UP001379533">
    <property type="component" value="Chromosome"/>
</dbReference>
<keyword evidence="3" id="KW-1185">Reference proteome</keyword>
<feature type="transmembrane region" description="Helical" evidence="1">
    <location>
        <begin position="294"/>
        <end position="311"/>
    </location>
</feature>
<accession>A0ABZ2KBB3</accession>
<dbReference type="EMBL" id="CP089982">
    <property type="protein sequence ID" value="WXA95955.1"/>
    <property type="molecule type" value="Genomic_DNA"/>
</dbReference>
<feature type="transmembrane region" description="Helical" evidence="1">
    <location>
        <begin position="547"/>
        <end position="565"/>
    </location>
</feature>
<dbReference type="PANTHER" id="PTHR38454:SF1">
    <property type="entry name" value="INTEGRAL MEMBRANE PROTEIN"/>
    <property type="match status" value="1"/>
</dbReference>
<dbReference type="RefSeq" id="WP_394846566.1">
    <property type="nucleotide sequence ID" value="NZ_CP089982.1"/>
</dbReference>